<evidence type="ECO:0000256" key="1">
    <source>
        <dbReference type="SAM" id="MobiDB-lite"/>
    </source>
</evidence>
<name>A0ABX6P3Z7_9BURK</name>
<gene>
    <name evidence="2" type="ORF">HK414_17795</name>
</gene>
<feature type="region of interest" description="Disordered" evidence="1">
    <location>
        <begin position="138"/>
        <end position="158"/>
    </location>
</feature>
<dbReference type="Pfam" id="PF11927">
    <property type="entry name" value="HODM_asu-like"/>
    <property type="match status" value="1"/>
</dbReference>
<protein>
    <submittedName>
        <fullName evidence="2">DUF3445 domain-containing protein</fullName>
    </submittedName>
</protein>
<reference evidence="2 3" key="1">
    <citation type="submission" date="2020-05" db="EMBL/GenBank/DDBJ databases">
        <title>Ramlibacter rhizophilus sp. nov., isolated from rhizosphere soil of national flower Mugunghwa from South Korea.</title>
        <authorList>
            <person name="Zheng-Fei Y."/>
            <person name="Huan T."/>
        </authorList>
    </citation>
    <scope>NUCLEOTIDE SEQUENCE [LARGE SCALE GENOMIC DNA]</scope>
    <source>
        <strain evidence="2 3">H242</strain>
    </source>
</reference>
<keyword evidence="3" id="KW-1185">Reference proteome</keyword>
<dbReference type="InterPro" id="IPR021848">
    <property type="entry name" value="HODM_asu-like"/>
</dbReference>
<accession>A0ABX6P3Z7</accession>
<evidence type="ECO:0000313" key="2">
    <source>
        <dbReference type="EMBL" id="QJW84810.1"/>
    </source>
</evidence>
<sequence length="212" mass="24173">MRRSSRRWRPAARCGRRRSACWPAAPAGRWCRASTRPRWWRRSLARARLEGLVPTGPIELAFEQDFALLEAAGTTLPWLCVCVPSHWAPEEKVGLPFTSVHAPVADNQLLLAAARQLTQLVTGGGCWERWVWTVTPGASHDQHPVRQPRTPRPGTQDPEDFARHCFLRAERQTFFRWRRGRRCSPSACCCSPCRKRWPTVKTHCSCTAPSRP</sequence>
<evidence type="ECO:0000313" key="3">
    <source>
        <dbReference type="Proteomes" id="UP000500826"/>
    </source>
</evidence>
<organism evidence="2 3">
    <name type="scientific">Ramlibacter terrae</name>
    <dbReference type="NCBI Taxonomy" id="2732511"/>
    <lineage>
        <taxon>Bacteria</taxon>
        <taxon>Pseudomonadati</taxon>
        <taxon>Pseudomonadota</taxon>
        <taxon>Betaproteobacteria</taxon>
        <taxon>Burkholderiales</taxon>
        <taxon>Comamonadaceae</taxon>
        <taxon>Ramlibacter</taxon>
    </lineage>
</organism>
<proteinExistence type="predicted"/>
<dbReference type="EMBL" id="CP053418">
    <property type="protein sequence ID" value="QJW84810.1"/>
    <property type="molecule type" value="Genomic_DNA"/>
</dbReference>
<dbReference type="Proteomes" id="UP000500826">
    <property type="component" value="Chromosome"/>
</dbReference>